<reference evidence="1" key="1">
    <citation type="submission" date="2022-01" db="EMBL/GenBank/DDBJ databases">
        <authorList>
            <person name="Lagorce A."/>
        </authorList>
    </citation>
    <scope>NUCLEOTIDE SEQUENCE</scope>
    <source>
        <strain evidence="1">Th15_F1_A12</strain>
    </source>
</reference>
<protein>
    <submittedName>
        <fullName evidence="1">Uncharacterized protein</fullName>
    </submittedName>
</protein>
<evidence type="ECO:0000313" key="1">
    <source>
        <dbReference type="EMBL" id="CAH1595180.1"/>
    </source>
</evidence>
<comment type="caution">
    <text evidence="1">The sequence shown here is derived from an EMBL/GenBank/DDBJ whole genome shotgun (WGS) entry which is preliminary data.</text>
</comment>
<name>A0AAU9QQ30_9VIBR</name>
<proteinExistence type="predicted"/>
<dbReference type="EMBL" id="CAKMUD010000083">
    <property type="protein sequence ID" value="CAH1595180.1"/>
    <property type="molecule type" value="Genomic_DNA"/>
</dbReference>
<accession>A0AAU9QQ30</accession>
<gene>
    <name evidence="1" type="ORF">THF1A12_30058</name>
</gene>
<sequence length="45" mass="4956">MKQDLSGKLKGQTKPMEHSLLHNGISKGHQFTIPLYSNHIGGVNI</sequence>
<dbReference type="AlphaFoldDB" id="A0AAU9QQ30"/>
<organism evidence="1 2">
    <name type="scientific">Vibrio jasicida</name>
    <dbReference type="NCBI Taxonomy" id="766224"/>
    <lineage>
        <taxon>Bacteria</taxon>
        <taxon>Pseudomonadati</taxon>
        <taxon>Pseudomonadota</taxon>
        <taxon>Gammaproteobacteria</taxon>
        <taxon>Vibrionales</taxon>
        <taxon>Vibrionaceae</taxon>
        <taxon>Vibrio</taxon>
    </lineage>
</organism>
<dbReference type="Proteomes" id="UP001295462">
    <property type="component" value="Unassembled WGS sequence"/>
</dbReference>
<evidence type="ECO:0000313" key="2">
    <source>
        <dbReference type="Proteomes" id="UP001295462"/>
    </source>
</evidence>